<dbReference type="InterPro" id="IPR004143">
    <property type="entry name" value="BPL_LPL_catalytic"/>
</dbReference>
<keyword evidence="2" id="KW-0436">Ligase</keyword>
<accession>A0AA39M0E9</accession>
<dbReference type="CDD" id="cd16442">
    <property type="entry name" value="BPL"/>
    <property type="match status" value="1"/>
</dbReference>
<organism evidence="4 5">
    <name type="scientific">Steinernema hermaphroditum</name>
    <dbReference type="NCBI Taxonomy" id="289476"/>
    <lineage>
        <taxon>Eukaryota</taxon>
        <taxon>Metazoa</taxon>
        <taxon>Ecdysozoa</taxon>
        <taxon>Nematoda</taxon>
        <taxon>Chromadorea</taxon>
        <taxon>Rhabditida</taxon>
        <taxon>Tylenchina</taxon>
        <taxon>Panagrolaimomorpha</taxon>
        <taxon>Strongyloidoidea</taxon>
        <taxon>Steinernematidae</taxon>
        <taxon>Steinernema</taxon>
    </lineage>
</organism>
<dbReference type="SUPFAM" id="SSF55681">
    <property type="entry name" value="Class II aaRS and biotin synthetases"/>
    <property type="match status" value="1"/>
</dbReference>
<evidence type="ECO:0000256" key="1">
    <source>
        <dbReference type="ARBA" id="ARBA00009934"/>
    </source>
</evidence>
<dbReference type="NCBIfam" id="TIGR00121">
    <property type="entry name" value="birA_ligase"/>
    <property type="match status" value="1"/>
</dbReference>
<comment type="caution">
    <text evidence="4">The sequence shown here is derived from an EMBL/GenBank/DDBJ whole genome shotgun (WGS) entry which is preliminary data.</text>
</comment>
<dbReference type="Proteomes" id="UP001175271">
    <property type="component" value="Unassembled WGS sequence"/>
</dbReference>
<dbReference type="InterPro" id="IPR045864">
    <property type="entry name" value="aa-tRNA-synth_II/BPL/LPL"/>
</dbReference>
<keyword evidence="5" id="KW-1185">Reference proteome</keyword>
<dbReference type="GO" id="GO:0005737">
    <property type="term" value="C:cytoplasm"/>
    <property type="evidence" value="ECO:0007669"/>
    <property type="project" value="TreeGrafter"/>
</dbReference>
<comment type="similarity">
    <text evidence="1">Belongs to the biotin--protein ligase family.</text>
</comment>
<evidence type="ECO:0000259" key="3">
    <source>
        <dbReference type="PROSITE" id="PS51733"/>
    </source>
</evidence>
<dbReference type="InterPro" id="IPR004408">
    <property type="entry name" value="Biotin_CoA_COase_ligase"/>
</dbReference>
<reference evidence="4" key="1">
    <citation type="submission" date="2023-06" db="EMBL/GenBank/DDBJ databases">
        <title>Genomic analysis of the entomopathogenic nematode Steinernema hermaphroditum.</title>
        <authorList>
            <person name="Schwarz E.M."/>
            <person name="Heppert J.K."/>
            <person name="Baniya A."/>
            <person name="Schwartz H.T."/>
            <person name="Tan C.-H."/>
            <person name="Antoshechkin I."/>
            <person name="Sternberg P.W."/>
            <person name="Goodrich-Blair H."/>
            <person name="Dillman A.R."/>
        </authorList>
    </citation>
    <scope>NUCLEOTIDE SEQUENCE</scope>
    <source>
        <strain evidence="4">PS9179</strain>
        <tissue evidence="4">Whole animal</tissue>
    </source>
</reference>
<feature type="domain" description="BPL/LPL catalytic" evidence="3">
    <location>
        <begin position="289"/>
        <end position="465"/>
    </location>
</feature>
<gene>
    <name evidence="4" type="ORF">QR680_012378</name>
</gene>
<evidence type="ECO:0000256" key="2">
    <source>
        <dbReference type="ARBA" id="ARBA00022598"/>
    </source>
</evidence>
<sequence>MDAPFAGTFRGLSGVLPASLKIHKPEMAKPPNIVVFAGDDKDVFESAEATLLGIVPTNRFTVFHISSQSLGTHPWFERNTSCLLIASGAENMDAEMWKKIREYVCQAGNVGFFSALDAESIVQNIVEVDVTKKVSELLKNKQVDASNNTIRITSTTDLITALEINKARVVFAKKSPECEASVREVLANLGVYHALGKSEGLPDLSRGFMMCEKDLMVLDISGMTYAEPVGRSPQLLFKPSALISLCSLPLPSTELIPVEIRRRSTGVPDFDEHLYFDNLKTAKIGKVLISFPVCESTMNISRSIVAGFGATNGILVVAQKQTKGRGRGGNMWLSPAGCAMFTFNYAFPIDSTLGQNSAFVQHILAVAMIDAVLTKVKTTEFPLRIKWPNDLYFDRKYKMGGILVTASMEKDKLHCVLGAALNVANSQPTVCLNDFITPEMSAKLTVEETLAAIMNKFEKYADLFQKEGKESFLRAYHSFWLHSGEVVDVLERNSKEAKKVKIIGLDRSGYLEVRNEADGHVFSVMDDGNTFDMMKGLIRAKD</sequence>
<dbReference type="AlphaFoldDB" id="A0AA39M0E9"/>
<dbReference type="PROSITE" id="PS51733">
    <property type="entry name" value="BPL_LPL_CATALYTIC"/>
    <property type="match status" value="1"/>
</dbReference>
<dbReference type="Pfam" id="PF03099">
    <property type="entry name" value="BPL_LplA_LipB"/>
    <property type="match status" value="1"/>
</dbReference>
<proteinExistence type="inferred from homology"/>
<name>A0AA39M0E9_9BILA</name>
<dbReference type="EMBL" id="JAUCMV010000002">
    <property type="protein sequence ID" value="KAK0416253.1"/>
    <property type="molecule type" value="Genomic_DNA"/>
</dbReference>
<dbReference type="PANTHER" id="PTHR12835">
    <property type="entry name" value="BIOTIN PROTEIN LIGASE"/>
    <property type="match status" value="1"/>
</dbReference>
<evidence type="ECO:0000313" key="5">
    <source>
        <dbReference type="Proteomes" id="UP001175271"/>
    </source>
</evidence>
<dbReference type="PANTHER" id="PTHR12835:SF5">
    <property type="entry name" value="BIOTIN--PROTEIN LIGASE"/>
    <property type="match status" value="1"/>
</dbReference>
<evidence type="ECO:0000313" key="4">
    <source>
        <dbReference type="EMBL" id="KAK0416253.1"/>
    </source>
</evidence>
<dbReference type="GO" id="GO:0004077">
    <property type="term" value="F:biotin--[biotin carboxyl-carrier protein] ligase activity"/>
    <property type="evidence" value="ECO:0007669"/>
    <property type="project" value="InterPro"/>
</dbReference>
<dbReference type="Gene3D" id="3.30.930.10">
    <property type="entry name" value="Bira Bifunctional Protein, Domain 2"/>
    <property type="match status" value="1"/>
</dbReference>
<protein>
    <recommendedName>
        <fullName evidence="3">BPL/LPL catalytic domain-containing protein</fullName>
    </recommendedName>
</protein>